<comment type="caution">
    <text evidence="8">The sequence shown here is derived from an EMBL/GenBank/DDBJ whole genome shotgun (WGS) entry which is preliminary data.</text>
</comment>
<evidence type="ECO:0000259" key="7">
    <source>
        <dbReference type="Pfam" id="PF00361"/>
    </source>
</evidence>
<dbReference type="Proteomes" id="UP000012249">
    <property type="component" value="Unassembled WGS sequence"/>
</dbReference>
<sequence length="126" mass="13805">MSGVKPFTAIAINIFFMSLAGVPPFGGFWAKLFLFQKIAESEHLMNRILLIGGVTNSALALYYYLRIGIATFMSSDEGEISRNHAAPHSIGVTIVVLICLFMVVFGWFLLVPGNLLAIGALQYLSY</sequence>
<evidence type="ECO:0000256" key="4">
    <source>
        <dbReference type="ARBA" id="ARBA00023136"/>
    </source>
</evidence>
<dbReference type="Pfam" id="PF00361">
    <property type="entry name" value="Proton_antipo_M"/>
    <property type="match status" value="1"/>
</dbReference>
<evidence type="ECO:0000256" key="5">
    <source>
        <dbReference type="RuleBase" id="RU000320"/>
    </source>
</evidence>
<organism evidence="8 9">
    <name type="scientific">Leptospira weilii str. Ecochallenge</name>
    <dbReference type="NCBI Taxonomy" id="1049986"/>
    <lineage>
        <taxon>Bacteria</taxon>
        <taxon>Pseudomonadati</taxon>
        <taxon>Spirochaetota</taxon>
        <taxon>Spirochaetia</taxon>
        <taxon>Leptospirales</taxon>
        <taxon>Leptospiraceae</taxon>
        <taxon>Leptospira</taxon>
    </lineage>
</organism>
<feature type="transmembrane region" description="Helical" evidence="6">
    <location>
        <begin position="85"/>
        <end position="110"/>
    </location>
</feature>
<dbReference type="AlphaFoldDB" id="N1U482"/>
<comment type="subcellular location">
    <subcellularLocation>
        <location evidence="1">Endomembrane system</location>
        <topology evidence="1">Multi-pass membrane protein</topology>
    </subcellularLocation>
    <subcellularLocation>
        <location evidence="5">Membrane</location>
        <topology evidence="5">Multi-pass membrane protein</topology>
    </subcellularLocation>
</comment>
<dbReference type="GO" id="GO:0012505">
    <property type="term" value="C:endomembrane system"/>
    <property type="evidence" value="ECO:0007669"/>
    <property type="project" value="UniProtKB-SubCell"/>
</dbReference>
<evidence type="ECO:0000256" key="6">
    <source>
        <dbReference type="SAM" id="Phobius"/>
    </source>
</evidence>
<protein>
    <recommendedName>
        <fullName evidence="7">NADH:quinone oxidoreductase/Mrp antiporter transmembrane domain-containing protein</fullName>
    </recommendedName>
</protein>
<dbReference type="PANTHER" id="PTHR22773">
    <property type="entry name" value="NADH DEHYDROGENASE"/>
    <property type="match status" value="1"/>
</dbReference>
<dbReference type="GO" id="GO:0016020">
    <property type="term" value="C:membrane"/>
    <property type="evidence" value="ECO:0007669"/>
    <property type="project" value="UniProtKB-SubCell"/>
</dbReference>
<accession>N1U482</accession>
<proteinExistence type="predicted"/>
<evidence type="ECO:0000256" key="2">
    <source>
        <dbReference type="ARBA" id="ARBA00022692"/>
    </source>
</evidence>
<keyword evidence="4 6" id="KW-0472">Membrane</keyword>
<dbReference type="EMBL" id="AHMI02000270">
    <property type="protein sequence ID" value="EMY12916.1"/>
    <property type="molecule type" value="Genomic_DNA"/>
</dbReference>
<keyword evidence="3 6" id="KW-1133">Transmembrane helix</keyword>
<reference evidence="8 9" key="1">
    <citation type="submission" date="2013-02" db="EMBL/GenBank/DDBJ databases">
        <authorList>
            <person name="Harkins D.M."/>
            <person name="Durkin A.S."/>
            <person name="Brinkac L.M."/>
            <person name="Haft D.H."/>
            <person name="Selengut J.D."/>
            <person name="Sanka R."/>
            <person name="DePew J."/>
            <person name="Purushe J."/>
            <person name="Haake D.A."/>
            <person name="Matsunaga J."/>
            <person name="Vinetz J.M."/>
            <person name="Sutton G.G."/>
            <person name="Nierman W.C."/>
            <person name="Fouts D.E."/>
        </authorList>
    </citation>
    <scope>NUCLEOTIDE SEQUENCE [LARGE SCALE GENOMIC DNA]</scope>
    <source>
        <strain evidence="8 9">Ecochallenge</strain>
    </source>
</reference>
<evidence type="ECO:0000256" key="1">
    <source>
        <dbReference type="ARBA" id="ARBA00004127"/>
    </source>
</evidence>
<feature type="transmembrane region" description="Helical" evidence="6">
    <location>
        <begin position="6"/>
        <end position="32"/>
    </location>
</feature>
<evidence type="ECO:0000313" key="9">
    <source>
        <dbReference type="Proteomes" id="UP000012249"/>
    </source>
</evidence>
<keyword evidence="2 5" id="KW-0812">Transmembrane</keyword>
<dbReference type="InterPro" id="IPR001750">
    <property type="entry name" value="ND/Mrp_TM"/>
</dbReference>
<name>N1U482_9LEPT</name>
<feature type="domain" description="NADH:quinone oxidoreductase/Mrp antiporter transmembrane" evidence="7">
    <location>
        <begin position="4"/>
        <end position="46"/>
    </location>
</feature>
<gene>
    <name evidence="8" type="ORF">LEP1GSC043_1895</name>
</gene>
<evidence type="ECO:0000313" key="8">
    <source>
        <dbReference type="EMBL" id="EMY12916.1"/>
    </source>
</evidence>
<feature type="transmembrane region" description="Helical" evidence="6">
    <location>
        <begin position="44"/>
        <end position="65"/>
    </location>
</feature>
<evidence type="ECO:0000256" key="3">
    <source>
        <dbReference type="ARBA" id="ARBA00022989"/>
    </source>
</evidence>